<dbReference type="Proteomes" id="UP000823775">
    <property type="component" value="Unassembled WGS sequence"/>
</dbReference>
<feature type="non-terminal residue" evidence="1">
    <location>
        <position position="1"/>
    </location>
</feature>
<gene>
    <name evidence="1" type="ORF">HAX54_043627</name>
</gene>
<sequence length="80" mass="9218">DIIRVEAIRQAEEAQLVEVTRMAEPAELIAALTAKNRPNPLFHTERQDYNILQLAGEELHEALLSFKKLKQCTNYKLLEE</sequence>
<comment type="caution">
    <text evidence="1">The sequence shown here is derived from an EMBL/GenBank/DDBJ whole genome shotgun (WGS) entry which is preliminary data.</text>
</comment>
<keyword evidence="2" id="KW-1185">Reference proteome</keyword>
<accession>A0ABS8W308</accession>
<dbReference type="EMBL" id="JACEIK010006546">
    <property type="protein sequence ID" value="MCE2055875.1"/>
    <property type="molecule type" value="Genomic_DNA"/>
</dbReference>
<name>A0ABS8W308_DATST</name>
<reference evidence="1 2" key="1">
    <citation type="journal article" date="2021" name="BMC Genomics">
        <title>Datura genome reveals duplications of psychoactive alkaloid biosynthetic genes and high mutation rate following tissue culture.</title>
        <authorList>
            <person name="Rajewski A."/>
            <person name="Carter-House D."/>
            <person name="Stajich J."/>
            <person name="Litt A."/>
        </authorList>
    </citation>
    <scope>NUCLEOTIDE SEQUENCE [LARGE SCALE GENOMIC DNA]</scope>
    <source>
        <strain evidence="1">AR-01</strain>
    </source>
</reference>
<protein>
    <submittedName>
        <fullName evidence="1">Uncharacterized protein</fullName>
    </submittedName>
</protein>
<evidence type="ECO:0000313" key="1">
    <source>
        <dbReference type="EMBL" id="MCE2055875.1"/>
    </source>
</evidence>
<organism evidence="1 2">
    <name type="scientific">Datura stramonium</name>
    <name type="common">Jimsonweed</name>
    <name type="synonym">Common thornapple</name>
    <dbReference type="NCBI Taxonomy" id="4076"/>
    <lineage>
        <taxon>Eukaryota</taxon>
        <taxon>Viridiplantae</taxon>
        <taxon>Streptophyta</taxon>
        <taxon>Embryophyta</taxon>
        <taxon>Tracheophyta</taxon>
        <taxon>Spermatophyta</taxon>
        <taxon>Magnoliopsida</taxon>
        <taxon>eudicotyledons</taxon>
        <taxon>Gunneridae</taxon>
        <taxon>Pentapetalae</taxon>
        <taxon>asterids</taxon>
        <taxon>lamiids</taxon>
        <taxon>Solanales</taxon>
        <taxon>Solanaceae</taxon>
        <taxon>Solanoideae</taxon>
        <taxon>Datureae</taxon>
        <taxon>Datura</taxon>
    </lineage>
</organism>
<feature type="non-terminal residue" evidence="1">
    <location>
        <position position="80"/>
    </location>
</feature>
<proteinExistence type="predicted"/>
<evidence type="ECO:0000313" key="2">
    <source>
        <dbReference type="Proteomes" id="UP000823775"/>
    </source>
</evidence>